<evidence type="ECO:0000313" key="2">
    <source>
        <dbReference type="Proteomes" id="UP000274661"/>
    </source>
</evidence>
<dbReference type="AlphaFoldDB" id="A0A3S0ENG2"/>
<dbReference type="EMBL" id="RWJF01000001">
    <property type="protein sequence ID" value="RST31577.1"/>
    <property type="molecule type" value="Genomic_DNA"/>
</dbReference>
<name>A0A3S0ENG2_9SPHN</name>
<dbReference type="OrthoDB" id="8480631at2"/>
<keyword evidence="2" id="KW-1185">Reference proteome</keyword>
<evidence type="ECO:0000313" key="1">
    <source>
        <dbReference type="EMBL" id="RST31577.1"/>
    </source>
</evidence>
<comment type="caution">
    <text evidence="1">The sequence shown here is derived from an EMBL/GenBank/DDBJ whole genome shotgun (WGS) entry which is preliminary data.</text>
</comment>
<protein>
    <submittedName>
        <fullName evidence="1">Uncharacterized protein</fullName>
    </submittedName>
</protein>
<accession>A0A3S0ENG2</accession>
<dbReference type="Proteomes" id="UP000274661">
    <property type="component" value="Unassembled WGS sequence"/>
</dbReference>
<reference evidence="1 2" key="1">
    <citation type="submission" date="2018-12" db="EMBL/GenBank/DDBJ databases">
        <title>Sphingomonas sp. HMF7854 Genome sequencing and assembly.</title>
        <authorList>
            <person name="Cha I."/>
            <person name="Kang H."/>
            <person name="Kim H."/>
            <person name="Kang J."/>
            <person name="Joh K."/>
        </authorList>
    </citation>
    <scope>NUCLEOTIDE SEQUENCE [LARGE SCALE GENOMIC DNA]</scope>
    <source>
        <strain evidence="1 2">HMF7854</strain>
    </source>
</reference>
<proteinExistence type="predicted"/>
<gene>
    <name evidence="1" type="ORF">HMF7854_12575</name>
</gene>
<sequence>MKASARAAGICYSAVYRKRDSDSWFREHWRKAVELGYDRVELRLLAESAPEVIEPADGDGSAAAGKPAPLDRELAFKLLKAHRHFGERTGRGAGERRERSFAEVAAAVTRALKVLRVRIEEGDA</sequence>
<organism evidence="1 2">
    <name type="scientific">Sphingomonas ginkgonis</name>
    <dbReference type="NCBI Taxonomy" id="2315330"/>
    <lineage>
        <taxon>Bacteria</taxon>
        <taxon>Pseudomonadati</taxon>
        <taxon>Pseudomonadota</taxon>
        <taxon>Alphaproteobacteria</taxon>
        <taxon>Sphingomonadales</taxon>
        <taxon>Sphingomonadaceae</taxon>
        <taxon>Sphingomonas</taxon>
    </lineage>
</organism>